<dbReference type="Pfam" id="PF02163">
    <property type="entry name" value="Peptidase_M50"/>
    <property type="match status" value="2"/>
</dbReference>
<comment type="subcellular location">
    <subcellularLocation>
        <location evidence="2">Membrane</location>
        <topology evidence="2">Multi-pass membrane protein</topology>
    </subcellularLocation>
</comment>
<evidence type="ECO:0000313" key="15">
    <source>
        <dbReference type="Proteomes" id="UP000596857"/>
    </source>
</evidence>
<accession>A0ABX1YIG0</accession>
<feature type="transmembrane region" description="Helical" evidence="12">
    <location>
        <begin position="47"/>
        <end position="70"/>
    </location>
</feature>
<keyword evidence="9 12" id="KW-1133">Transmembrane helix</keyword>
<feature type="transmembrane region" description="Helical" evidence="12">
    <location>
        <begin position="113"/>
        <end position="131"/>
    </location>
</feature>
<keyword evidence="8" id="KW-0862">Zinc</keyword>
<evidence type="ECO:0000256" key="11">
    <source>
        <dbReference type="ARBA" id="ARBA00023136"/>
    </source>
</evidence>
<dbReference type="RefSeq" id="WP_171718263.1">
    <property type="nucleotide sequence ID" value="NZ_WHOB01000052.1"/>
</dbReference>
<feature type="transmembrane region" description="Helical" evidence="12">
    <location>
        <begin position="151"/>
        <end position="175"/>
    </location>
</feature>
<dbReference type="PANTHER" id="PTHR39188">
    <property type="entry name" value="MEMBRANE-ASSOCIATED ZINC METALLOPROTEASE M50B"/>
    <property type="match status" value="1"/>
</dbReference>
<evidence type="ECO:0000256" key="7">
    <source>
        <dbReference type="ARBA" id="ARBA00022801"/>
    </source>
</evidence>
<keyword evidence="6" id="KW-0479">Metal-binding</keyword>
<evidence type="ECO:0000256" key="5">
    <source>
        <dbReference type="ARBA" id="ARBA00022692"/>
    </source>
</evidence>
<evidence type="ECO:0000256" key="10">
    <source>
        <dbReference type="ARBA" id="ARBA00023049"/>
    </source>
</evidence>
<dbReference type="EMBL" id="WHOB01000052">
    <property type="protein sequence ID" value="NOU80636.1"/>
    <property type="molecule type" value="Genomic_DNA"/>
</dbReference>
<keyword evidence="7" id="KW-0378">Hydrolase</keyword>
<evidence type="ECO:0000256" key="8">
    <source>
        <dbReference type="ARBA" id="ARBA00022833"/>
    </source>
</evidence>
<comment type="cofactor">
    <cofactor evidence="1">
        <name>Zn(2+)</name>
        <dbReference type="ChEBI" id="CHEBI:29105"/>
    </cofactor>
</comment>
<reference evidence="14 15" key="1">
    <citation type="submission" date="2019-10" db="EMBL/GenBank/DDBJ databases">
        <title>Description of Paenibacillus terricola sp. nov.</title>
        <authorList>
            <person name="Carlier A."/>
            <person name="Qi S."/>
        </authorList>
    </citation>
    <scope>NUCLEOTIDE SEQUENCE [LARGE SCALE GENOMIC DNA]</scope>
    <source>
        <strain evidence="14 15">LMG 31459</strain>
    </source>
</reference>
<dbReference type="GO" id="GO:0008233">
    <property type="term" value="F:peptidase activity"/>
    <property type="evidence" value="ECO:0007669"/>
    <property type="project" value="UniProtKB-KW"/>
</dbReference>
<evidence type="ECO:0000256" key="9">
    <source>
        <dbReference type="ARBA" id="ARBA00022989"/>
    </source>
</evidence>
<comment type="similarity">
    <text evidence="3">Belongs to the peptidase M50B family.</text>
</comment>
<sequence>MIRIFGIELSLHPLFVLILFFSVLTGQFLEIITLFSIVFIHELGHVCAALLTGVTVKSVQLLPFGGVAVIEDHGRLTAGREMGIALAGPLQNGIMILMALALKQAEYGSSSAYLDYFIGANAMIALFNLLPVLPLDGGKILQAALSLLLPYYYTLLWIGRVSIAASLLVVVFALLPLGTGGGLRLNLLMIGAFLLYSNVTDQRNLPYRFVAFLMNREQIYERYLQSESAARPIVAFSAKPLDDILRLFKRNHYHFIYVMNDDRDIVAVLPEQRLISSYFGI</sequence>
<feature type="transmembrane region" description="Helical" evidence="12">
    <location>
        <begin position="14"/>
        <end position="40"/>
    </location>
</feature>
<name>A0ABX1YIG0_9BACL</name>
<evidence type="ECO:0000259" key="13">
    <source>
        <dbReference type="Pfam" id="PF02163"/>
    </source>
</evidence>
<feature type="transmembrane region" description="Helical" evidence="12">
    <location>
        <begin position="182"/>
        <end position="199"/>
    </location>
</feature>
<feature type="domain" description="Peptidase M50" evidence="13">
    <location>
        <begin position="103"/>
        <end position="146"/>
    </location>
</feature>
<dbReference type="InterPro" id="IPR008915">
    <property type="entry name" value="Peptidase_M50"/>
</dbReference>
<evidence type="ECO:0000256" key="6">
    <source>
        <dbReference type="ARBA" id="ARBA00022723"/>
    </source>
</evidence>
<evidence type="ECO:0000256" key="2">
    <source>
        <dbReference type="ARBA" id="ARBA00004141"/>
    </source>
</evidence>
<feature type="transmembrane region" description="Helical" evidence="12">
    <location>
        <begin position="82"/>
        <end position="101"/>
    </location>
</feature>
<dbReference type="Proteomes" id="UP000596857">
    <property type="component" value="Unassembled WGS sequence"/>
</dbReference>
<keyword evidence="4 14" id="KW-0645">Protease</keyword>
<feature type="domain" description="Peptidase M50" evidence="13">
    <location>
        <begin position="31"/>
        <end position="102"/>
    </location>
</feature>
<evidence type="ECO:0000313" key="14">
    <source>
        <dbReference type="EMBL" id="NOU80636.1"/>
    </source>
</evidence>
<gene>
    <name evidence="14" type="ORF">GC101_17370</name>
</gene>
<keyword evidence="5 12" id="KW-0812">Transmembrane</keyword>
<keyword evidence="15" id="KW-1185">Reference proteome</keyword>
<organism evidence="14 15">
    <name type="scientific">Paenibacillus phytohabitans</name>
    <dbReference type="NCBI Taxonomy" id="2654978"/>
    <lineage>
        <taxon>Bacteria</taxon>
        <taxon>Bacillati</taxon>
        <taxon>Bacillota</taxon>
        <taxon>Bacilli</taxon>
        <taxon>Bacillales</taxon>
        <taxon>Paenibacillaceae</taxon>
        <taxon>Paenibacillus</taxon>
    </lineage>
</organism>
<evidence type="ECO:0000256" key="1">
    <source>
        <dbReference type="ARBA" id="ARBA00001947"/>
    </source>
</evidence>
<dbReference type="PANTHER" id="PTHR39188:SF3">
    <property type="entry name" value="STAGE IV SPORULATION PROTEIN FB"/>
    <property type="match status" value="1"/>
</dbReference>
<evidence type="ECO:0000256" key="3">
    <source>
        <dbReference type="ARBA" id="ARBA00007931"/>
    </source>
</evidence>
<evidence type="ECO:0000256" key="12">
    <source>
        <dbReference type="SAM" id="Phobius"/>
    </source>
</evidence>
<protein>
    <submittedName>
        <fullName evidence="14">Zn-dependent protease</fullName>
    </submittedName>
</protein>
<keyword evidence="11 12" id="KW-0472">Membrane</keyword>
<proteinExistence type="inferred from homology"/>
<comment type="caution">
    <text evidence="14">The sequence shown here is derived from an EMBL/GenBank/DDBJ whole genome shotgun (WGS) entry which is preliminary data.</text>
</comment>
<dbReference type="GO" id="GO:0006508">
    <property type="term" value="P:proteolysis"/>
    <property type="evidence" value="ECO:0007669"/>
    <property type="project" value="UniProtKB-KW"/>
</dbReference>
<keyword evidence="10" id="KW-0482">Metalloprotease</keyword>
<evidence type="ECO:0000256" key="4">
    <source>
        <dbReference type="ARBA" id="ARBA00022670"/>
    </source>
</evidence>